<keyword evidence="4 6" id="KW-0805">Transcription regulation</keyword>
<dbReference type="EMBL" id="ACDN02000009">
    <property type="protein sequence ID" value="EEO24530.2"/>
    <property type="molecule type" value="Genomic_DNA"/>
</dbReference>
<dbReference type="GO" id="GO:0003723">
    <property type="term" value="F:RNA binding"/>
    <property type="evidence" value="ECO:0007669"/>
    <property type="project" value="UniProtKB-UniRule"/>
</dbReference>
<dbReference type="Proteomes" id="UP000005085">
    <property type="component" value="Unassembled WGS sequence"/>
</dbReference>
<comment type="function">
    <text evidence="6">Involved in transcription antitermination. Required for transcription of ribosomal RNA (rRNA) genes. Binds specifically to the boxA antiterminator sequence of the ribosomal RNA (rrn) operons.</text>
</comment>
<keyword evidence="10" id="KW-1185">Reference proteome</keyword>
<dbReference type="Gene3D" id="1.10.940.10">
    <property type="entry name" value="NusB-like"/>
    <property type="match status" value="1"/>
</dbReference>
<comment type="similarity">
    <text evidence="1 6">Belongs to the NusB family.</text>
</comment>
<keyword evidence="3 6" id="KW-0694">RNA-binding</keyword>
<reference evidence="9 10" key="1">
    <citation type="journal article" date="2014" name="Genome Announc.">
        <title>Draft genome sequences of six enterohepatic helicobacter species isolated from humans and one from rhesus macaques.</title>
        <authorList>
            <person name="Shen Z."/>
            <person name="Sheh A."/>
            <person name="Young S.K."/>
            <person name="Abouelliel A."/>
            <person name="Ward D.V."/>
            <person name="Earl A.M."/>
            <person name="Fox J.G."/>
        </authorList>
    </citation>
    <scope>NUCLEOTIDE SEQUENCE [LARGE SCALE GENOMIC DNA]</scope>
    <source>
        <strain evidence="9 10">ATCC 43879</strain>
    </source>
</reference>
<dbReference type="InterPro" id="IPR006027">
    <property type="entry name" value="NusB_RsmB_TIM44"/>
</dbReference>
<evidence type="ECO:0000256" key="1">
    <source>
        <dbReference type="ARBA" id="ARBA00005952"/>
    </source>
</evidence>
<feature type="compositionally biased region" description="Basic and acidic residues" evidence="7">
    <location>
        <begin position="215"/>
        <end position="231"/>
    </location>
</feature>
<feature type="compositionally biased region" description="Basic and acidic residues" evidence="7">
    <location>
        <begin position="378"/>
        <end position="402"/>
    </location>
</feature>
<feature type="region of interest" description="Disordered" evidence="7">
    <location>
        <begin position="157"/>
        <end position="416"/>
    </location>
</feature>
<organism evidence="9 10">
    <name type="scientific">Helicobacter bilis ATCC 43879</name>
    <dbReference type="NCBI Taxonomy" id="613026"/>
    <lineage>
        <taxon>Bacteria</taxon>
        <taxon>Pseudomonadati</taxon>
        <taxon>Campylobacterota</taxon>
        <taxon>Epsilonproteobacteria</taxon>
        <taxon>Campylobacterales</taxon>
        <taxon>Helicobacteraceae</taxon>
        <taxon>Helicobacter</taxon>
    </lineage>
</organism>
<evidence type="ECO:0000256" key="7">
    <source>
        <dbReference type="SAM" id="MobiDB-lite"/>
    </source>
</evidence>
<dbReference type="HOGENOM" id="CLU_660172_0_0_7"/>
<dbReference type="GO" id="GO:0005829">
    <property type="term" value="C:cytosol"/>
    <property type="evidence" value="ECO:0007669"/>
    <property type="project" value="TreeGrafter"/>
</dbReference>
<comment type="caution">
    <text evidence="9">The sequence shown here is derived from an EMBL/GenBank/DDBJ whole genome shotgun (WGS) entry which is preliminary data.</text>
</comment>
<protein>
    <recommendedName>
        <fullName evidence="6">Transcription antitermination protein NusB</fullName>
    </recommendedName>
    <alternativeName>
        <fullName evidence="6">Antitermination factor NusB</fullName>
    </alternativeName>
</protein>
<feature type="compositionally biased region" description="Basic and acidic residues" evidence="7">
    <location>
        <begin position="242"/>
        <end position="288"/>
    </location>
</feature>
<evidence type="ECO:0000259" key="8">
    <source>
        <dbReference type="Pfam" id="PF01029"/>
    </source>
</evidence>
<dbReference type="GO" id="GO:0031564">
    <property type="term" value="P:transcription antitermination"/>
    <property type="evidence" value="ECO:0007669"/>
    <property type="project" value="UniProtKB-KW"/>
</dbReference>
<dbReference type="InterPro" id="IPR011605">
    <property type="entry name" value="NusB_fam"/>
</dbReference>
<evidence type="ECO:0000313" key="10">
    <source>
        <dbReference type="Proteomes" id="UP000005085"/>
    </source>
</evidence>
<dbReference type="HAMAP" id="MF_00073">
    <property type="entry name" value="NusB"/>
    <property type="match status" value="1"/>
</dbReference>
<accession>C3XHP1</accession>
<feature type="compositionally biased region" description="Basic residues" evidence="7">
    <location>
        <begin position="404"/>
        <end position="416"/>
    </location>
</feature>
<dbReference type="RefSeq" id="WP_020995547.1">
    <property type="nucleotide sequence ID" value="NZ_KI392033.1"/>
</dbReference>
<evidence type="ECO:0000256" key="2">
    <source>
        <dbReference type="ARBA" id="ARBA00022814"/>
    </source>
</evidence>
<evidence type="ECO:0000256" key="4">
    <source>
        <dbReference type="ARBA" id="ARBA00023015"/>
    </source>
</evidence>
<dbReference type="OrthoDB" id="9797817at2"/>
<proteinExistence type="inferred from homology"/>
<evidence type="ECO:0000256" key="3">
    <source>
        <dbReference type="ARBA" id="ARBA00022884"/>
    </source>
</evidence>
<sequence length="416" mass="47304">MATRKQAREAIIQILYAKELGNDKAIEQAEAFLNAQKIRNKQQDFALNLLHGICNEERKIADIINVFLKSWDLSRLGVIEKNIIKLGVYELLQTNTQKAVIINEAIELTKSFNVQDAFRLVNGILDSVAKTDSKTLDELIQKQEQINTEKLTQDSIKQTRIESKKPIKHKIDSTHSTKRQRVKQTIQKEIKQDSAQIPAKKTDMTHVKSIQISASKKDKEAQDLNIESKHERMSKKASHVSQSKDSKRVKDSKSKLESKSHKDTKPLKDSRLKLESKHDKTNDSKNNLESKTTQAIKSAKQTSQKKDSKQAKDSKNNKAKHAIRDSKQAENSKNNLESTIKTESKIHKDSKTKQEAIQTKDFQKKSDSKKAKVSKVSLDTKRVKESKTNLDSKNNKQKDSKTTKTSKKKNTKKGLA</sequence>
<dbReference type="GO" id="GO:0006353">
    <property type="term" value="P:DNA-templated transcription termination"/>
    <property type="evidence" value="ECO:0007669"/>
    <property type="project" value="UniProtKB-UniRule"/>
</dbReference>
<feature type="domain" description="NusB/RsmB/TIM44" evidence="8">
    <location>
        <begin position="6"/>
        <end position="130"/>
    </location>
</feature>
<feature type="compositionally biased region" description="Basic and acidic residues" evidence="7">
    <location>
        <begin position="304"/>
        <end position="330"/>
    </location>
</feature>
<evidence type="ECO:0000313" key="9">
    <source>
        <dbReference type="EMBL" id="EEO24530.2"/>
    </source>
</evidence>
<dbReference type="PANTHER" id="PTHR11078">
    <property type="entry name" value="N UTILIZATION SUBSTANCE PROTEIN B-RELATED"/>
    <property type="match status" value="1"/>
</dbReference>
<feature type="compositionally biased region" description="Basic and acidic residues" evidence="7">
    <location>
        <begin position="340"/>
        <end position="354"/>
    </location>
</feature>
<dbReference type="Pfam" id="PF01029">
    <property type="entry name" value="NusB"/>
    <property type="match status" value="1"/>
</dbReference>
<dbReference type="NCBIfam" id="TIGR01951">
    <property type="entry name" value="nusB"/>
    <property type="match status" value="1"/>
</dbReference>
<feature type="compositionally biased region" description="Basic and acidic residues" evidence="7">
    <location>
        <begin position="157"/>
        <end position="175"/>
    </location>
</feature>
<evidence type="ECO:0000256" key="5">
    <source>
        <dbReference type="ARBA" id="ARBA00023163"/>
    </source>
</evidence>
<dbReference type="PANTHER" id="PTHR11078:SF3">
    <property type="entry name" value="ANTITERMINATION NUSB DOMAIN-CONTAINING PROTEIN"/>
    <property type="match status" value="1"/>
</dbReference>
<dbReference type="InterPro" id="IPR035926">
    <property type="entry name" value="NusB-like_sf"/>
</dbReference>
<feature type="compositionally biased region" description="Basic and acidic residues" evidence="7">
    <location>
        <begin position="361"/>
        <end position="370"/>
    </location>
</feature>
<keyword evidence="5 6" id="KW-0804">Transcription</keyword>
<name>C3XHP1_9HELI</name>
<dbReference type="SUPFAM" id="SSF48013">
    <property type="entry name" value="NusB-like"/>
    <property type="match status" value="1"/>
</dbReference>
<dbReference type="AlphaFoldDB" id="C3XHP1"/>
<gene>
    <name evidence="6" type="primary">nusB</name>
    <name evidence="9" type="ORF">HRAG_01587</name>
</gene>
<keyword evidence="2 6" id="KW-0889">Transcription antitermination</keyword>
<dbReference type="eggNOG" id="COG0781">
    <property type="taxonomic scope" value="Bacteria"/>
</dbReference>
<evidence type="ECO:0000256" key="6">
    <source>
        <dbReference type="HAMAP-Rule" id="MF_00073"/>
    </source>
</evidence>